<dbReference type="PROSITE" id="PS51819">
    <property type="entry name" value="VOC"/>
    <property type="match status" value="2"/>
</dbReference>
<dbReference type="Pfam" id="PF00903">
    <property type="entry name" value="Glyoxalase"/>
    <property type="match status" value="2"/>
</dbReference>
<dbReference type="AlphaFoldDB" id="Q98K41"/>
<dbReference type="Proteomes" id="UP000000552">
    <property type="component" value="Chromosome"/>
</dbReference>
<feature type="domain" description="VOC" evidence="1">
    <location>
        <begin position="146"/>
        <end position="261"/>
    </location>
</feature>
<dbReference type="InterPro" id="IPR052164">
    <property type="entry name" value="Anthracycline_SecMetBiosynth"/>
</dbReference>
<dbReference type="PANTHER" id="PTHR33993">
    <property type="entry name" value="GLYOXALASE-RELATED"/>
    <property type="match status" value="1"/>
</dbReference>
<protein>
    <submittedName>
        <fullName evidence="2">Mlr1649 protein</fullName>
    </submittedName>
</protein>
<dbReference type="InterPro" id="IPR004360">
    <property type="entry name" value="Glyas_Fos-R_dOase_dom"/>
</dbReference>
<dbReference type="PANTHER" id="PTHR33993:SF14">
    <property type="entry name" value="GB|AAF24581.1"/>
    <property type="match status" value="1"/>
</dbReference>
<dbReference type="HOGENOM" id="CLU_069623_3_0_5"/>
<reference evidence="2 3" key="1">
    <citation type="journal article" date="2000" name="DNA Res.">
        <title>Complete genome structure of the nitrogen-fixing symbiotic bacterium Mesorhizobium loti.</title>
        <authorList>
            <person name="Kaneko T."/>
            <person name="Nakamura Y."/>
            <person name="Sato S."/>
            <person name="Asamizu E."/>
            <person name="Kato T."/>
            <person name="Sasamoto S."/>
            <person name="Watanabe A."/>
            <person name="Idesawa K."/>
            <person name="Ishikawa A."/>
            <person name="Kawashima K."/>
            <person name="Kimura T."/>
            <person name="Kishida Y."/>
            <person name="Kiyokawa C."/>
            <person name="Kohara M."/>
            <person name="Matsumoto M."/>
            <person name="Matsuno A."/>
            <person name="Mochizuki Y."/>
            <person name="Nakayama S."/>
            <person name="Nakazaki N."/>
            <person name="Shimpo S."/>
            <person name="Sugimoto M."/>
            <person name="Takeuchi C."/>
            <person name="Yamada M."/>
            <person name="Tabata S."/>
        </authorList>
    </citation>
    <scope>NUCLEOTIDE SEQUENCE [LARGE SCALE GENOMIC DNA]</scope>
    <source>
        <strain evidence="3">LMG 29417 / CECT 9101 / MAFF 303099</strain>
    </source>
</reference>
<dbReference type="eggNOG" id="COG3324">
    <property type="taxonomic scope" value="Bacteria"/>
</dbReference>
<dbReference type="KEGG" id="mlo:mlr1649"/>
<dbReference type="InterPro" id="IPR037523">
    <property type="entry name" value="VOC_core"/>
</dbReference>
<dbReference type="InterPro" id="IPR029068">
    <property type="entry name" value="Glyas_Bleomycin-R_OHBP_Dase"/>
</dbReference>
<evidence type="ECO:0000259" key="1">
    <source>
        <dbReference type="PROSITE" id="PS51819"/>
    </source>
</evidence>
<feature type="domain" description="VOC" evidence="1">
    <location>
        <begin position="12"/>
        <end position="131"/>
    </location>
</feature>
<dbReference type="SUPFAM" id="SSF54593">
    <property type="entry name" value="Glyoxalase/Bleomycin resistance protein/Dihydroxybiphenyl dioxygenase"/>
    <property type="match status" value="2"/>
</dbReference>
<accession>Q98K41</accession>
<dbReference type="CDD" id="cd07247">
    <property type="entry name" value="SgaA_N_like"/>
    <property type="match status" value="2"/>
</dbReference>
<proteinExistence type="predicted"/>
<evidence type="ECO:0000313" key="2">
    <source>
        <dbReference type="EMBL" id="BAB48973.1"/>
    </source>
</evidence>
<gene>
    <name evidence="2" type="ordered locus">mlr1649</name>
</gene>
<sequence length="263" mass="28571">MRRPTMPKSPMPFFWYELMTSDLDAAEAFYTKVVGWTAQPFDKAPGMPRYIVVNVGERGVGGLMTMPEEVEKLGAPPAWLGYIHTKDVDASTKSLKAAGGAVHREPDDIPGVGRFAVVADPQGATFMFLQPNGPDQPVVPARTPGHIGWHELYTSDWKAAFDFYSSQFGWANAGDFDMGPMGIYRTFKAGPESGGGIMNKPAQIPVPVWQFYFNVTGIDAAAKRVTDNGGTILMGPMEVPGGSWIVQCQDPQGAHFALMAPVR</sequence>
<dbReference type="Gene3D" id="3.10.180.10">
    <property type="entry name" value="2,3-Dihydroxybiphenyl 1,2-Dioxygenase, domain 1"/>
    <property type="match status" value="2"/>
</dbReference>
<name>Q98K41_RHILO</name>
<evidence type="ECO:0000313" key="3">
    <source>
        <dbReference type="Proteomes" id="UP000000552"/>
    </source>
</evidence>
<organism evidence="2 3">
    <name type="scientific">Mesorhizobium japonicum (strain LMG 29417 / CECT 9101 / MAFF 303099)</name>
    <name type="common">Mesorhizobium loti (strain MAFF 303099)</name>
    <dbReference type="NCBI Taxonomy" id="266835"/>
    <lineage>
        <taxon>Bacteria</taxon>
        <taxon>Pseudomonadati</taxon>
        <taxon>Pseudomonadota</taxon>
        <taxon>Alphaproteobacteria</taxon>
        <taxon>Hyphomicrobiales</taxon>
        <taxon>Phyllobacteriaceae</taxon>
        <taxon>Mesorhizobium</taxon>
    </lineage>
</organism>
<dbReference type="EMBL" id="BA000012">
    <property type="protein sequence ID" value="BAB48973.1"/>
    <property type="molecule type" value="Genomic_DNA"/>
</dbReference>